<keyword evidence="4" id="KW-0862">Zinc</keyword>
<dbReference type="Gene3D" id="1.10.220.150">
    <property type="entry name" value="Arf GTPase activating protein"/>
    <property type="match status" value="1"/>
</dbReference>
<dbReference type="PRINTS" id="PR00405">
    <property type="entry name" value="REVINTRACTNG"/>
</dbReference>
<dbReference type="FunFam" id="1.10.220.150:FF:000009">
    <property type="entry name" value="stromal membrane-associated protein 1 isoform X1"/>
    <property type="match status" value="1"/>
</dbReference>
<feature type="compositionally biased region" description="Polar residues" evidence="6">
    <location>
        <begin position="185"/>
        <end position="197"/>
    </location>
</feature>
<dbReference type="GO" id="GO:0005096">
    <property type="term" value="F:GTPase activator activity"/>
    <property type="evidence" value="ECO:0007669"/>
    <property type="project" value="UniProtKB-KW"/>
</dbReference>
<proteinExistence type="predicted"/>
<protein>
    <submittedName>
        <fullName evidence="8">Stromal membrane-associated protein</fullName>
    </submittedName>
</protein>
<dbReference type="Proteomes" id="UP000283634">
    <property type="component" value="Unassembled WGS sequence"/>
</dbReference>
<organism evidence="8 9">
    <name type="scientific">Trypanosoma rangeli</name>
    <dbReference type="NCBI Taxonomy" id="5698"/>
    <lineage>
        <taxon>Eukaryota</taxon>
        <taxon>Discoba</taxon>
        <taxon>Euglenozoa</taxon>
        <taxon>Kinetoplastea</taxon>
        <taxon>Metakinetoplastina</taxon>
        <taxon>Trypanosomatida</taxon>
        <taxon>Trypanosomatidae</taxon>
        <taxon>Trypanosoma</taxon>
        <taxon>Herpetosoma</taxon>
    </lineage>
</organism>
<comment type="caution">
    <text evidence="8">The sequence shown here is derived from an EMBL/GenBank/DDBJ whole genome shotgun (WGS) entry which is preliminary data.</text>
</comment>
<dbReference type="InterPro" id="IPR001164">
    <property type="entry name" value="ArfGAP_dom"/>
</dbReference>
<evidence type="ECO:0000313" key="9">
    <source>
        <dbReference type="Proteomes" id="UP000283634"/>
    </source>
</evidence>
<dbReference type="PANTHER" id="PTHR45705:SF1">
    <property type="entry name" value="FI20236P1"/>
    <property type="match status" value="1"/>
</dbReference>
<dbReference type="InterPro" id="IPR051718">
    <property type="entry name" value="ARF_GTPase-activating"/>
</dbReference>
<dbReference type="InterPro" id="IPR037278">
    <property type="entry name" value="ARFGAP/RecO"/>
</dbReference>
<dbReference type="OMA" id="WIRIKYE"/>
<dbReference type="AlphaFoldDB" id="A0A422NLA6"/>
<evidence type="ECO:0000256" key="6">
    <source>
        <dbReference type="SAM" id="MobiDB-lite"/>
    </source>
</evidence>
<keyword evidence="2" id="KW-0479">Metal-binding</keyword>
<feature type="domain" description="Arf-GAP" evidence="7">
    <location>
        <begin position="16"/>
        <end position="137"/>
    </location>
</feature>
<keyword evidence="3 5" id="KW-0863">Zinc-finger</keyword>
<dbReference type="EMBL" id="MKGL01000114">
    <property type="protein sequence ID" value="RNF06226.1"/>
    <property type="molecule type" value="Genomic_DNA"/>
</dbReference>
<gene>
    <name evidence="8" type="ORF">TraAM80_04049</name>
</gene>
<dbReference type="Pfam" id="PF01412">
    <property type="entry name" value="ArfGap"/>
    <property type="match status" value="1"/>
</dbReference>
<feature type="region of interest" description="Disordered" evidence="6">
    <location>
        <begin position="161"/>
        <end position="201"/>
    </location>
</feature>
<sequence length="356" mass="39488">MASMPSQSKAVRERHHRVLCELLRLEENQECMDCQARNPTWASTNLGVFLCLRCSGLHRQLGVHVSKVKSCTMDFWEPEQVAFMQSMGNVKAKAIWEARIPAGHRKPLETEDSELLFKWIRIKYEQKRFYKPPDASVQKQVRPAAKAAATGVLQLDDLQLQPRGSKDKNVMKAQSQEGNMGGPQEQGTQRQGTQCTSHMPPDLMLFDTVSKVSDSTRSCMPGLFGGLSHATRAQARGSAFAFMSATPNQPGRDFTGDCGSSVTRHAAGNPVGVDTFGSLPELNEDGRQHHDMLDALFLAEHMPMRGEEGTVEDPRERRVWSPLLPSRANGSTVGTFFDPFEKVFLARSPPAATHPQ</sequence>
<dbReference type="VEuPathDB" id="TriTrypDB:TRSC58_00002"/>
<dbReference type="GO" id="GO:0005737">
    <property type="term" value="C:cytoplasm"/>
    <property type="evidence" value="ECO:0007669"/>
    <property type="project" value="TreeGrafter"/>
</dbReference>
<dbReference type="GO" id="GO:0008270">
    <property type="term" value="F:zinc ion binding"/>
    <property type="evidence" value="ECO:0007669"/>
    <property type="project" value="UniProtKB-KW"/>
</dbReference>
<evidence type="ECO:0000259" key="7">
    <source>
        <dbReference type="PROSITE" id="PS50115"/>
    </source>
</evidence>
<dbReference type="InterPro" id="IPR038508">
    <property type="entry name" value="ArfGAP_dom_sf"/>
</dbReference>
<keyword evidence="1" id="KW-0343">GTPase activation</keyword>
<dbReference type="CDD" id="cd08204">
    <property type="entry name" value="ArfGap"/>
    <property type="match status" value="1"/>
</dbReference>
<dbReference type="OrthoDB" id="10266696at2759"/>
<evidence type="ECO:0000256" key="5">
    <source>
        <dbReference type="PROSITE-ProRule" id="PRU00288"/>
    </source>
</evidence>
<reference evidence="8 9" key="1">
    <citation type="journal article" date="2018" name="BMC Genomics">
        <title>Genomic comparison of Trypanosoma conorhini and Trypanosoma rangeli to Trypanosoma cruzi strains of high and low virulence.</title>
        <authorList>
            <person name="Bradwell K.R."/>
            <person name="Koparde V.N."/>
            <person name="Matveyev A.V."/>
            <person name="Serrano M.G."/>
            <person name="Alves J.M."/>
            <person name="Parikh H."/>
            <person name="Huang B."/>
            <person name="Lee V."/>
            <person name="Espinosa-Alvarez O."/>
            <person name="Ortiz P.A."/>
            <person name="Costa-Martins A.G."/>
            <person name="Teixeira M.M."/>
            <person name="Buck G.A."/>
        </authorList>
    </citation>
    <scope>NUCLEOTIDE SEQUENCE [LARGE SCALE GENOMIC DNA]</scope>
    <source>
        <strain evidence="8 9">AM80</strain>
    </source>
</reference>
<dbReference type="GeneID" id="40327982"/>
<keyword evidence="9" id="KW-1185">Reference proteome</keyword>
<evidence type="ECO:0000256" key="2">
    <source>
        <dbReference type="ARBA" id="ARBA00022723"/>
    </source>
</evidence>
<name>A0A422NLA6_TRYRA</name>
<evidence type="ECO:0000256" key="4">
    <source>
        <dbReference type="ARBA" id="ARBA00022833"/>
    </source>
</evidence>
<accession>A0A422NLA6</accession>
<evidence type="ECO:0000256" key="1">
    <source>
        <dbReference type="ARBA" id="ARBA00022468"/>
    </source>
</evidence>
<evidence type="ECO:0000313" key="8">
    <source>
        <dbReference type="EMBL" id="RNF06226.1"/>
    </source>
</evidence>
<dbReference type="PANTHER" id="PTHR45705">
    <property type="entry name" value="FI20236P1"/>
    <property type="match status" value="1"/>
</dbReference>
<dbReference type="SMART" id="SM00105">
    <property type="entry name" value="ArfGap"/>
    <property type="match status" value="1"/>
</dbReference>
<dbReference type="RefSeq" id="XP_029239138.1">
    <property type="nucleotide sequence ID" value="XM_029380993.1"/>
</dbReference>
<dbReference type="SUPFAM" id="SSF57863">
    <property type="entry name" value="ArfGap/RecO-like zinc finger"/>
    <property type="match status" value="1"/>
</dbReference>
<dbReference type="PROSITE" id="PS50115">
    <property type="entry name" value="ARFGAP"/>
    <property type="match status" value="1"/>
</dbReference>
<evidence type="ECO:0000256" key="3">
    <source>
        <dbReference type="ARBA" id="ARBA00022771"/>
    </source>
</evidence>